<feature type="domain" description="AbiEi antitoxin C-terminal" evidence="1">
    <location>
        <begin position="74"/>
        <end position="127"/>
    </location>
</feature>
<protein>
    <recommendedName>
        <fullName evidence="5">DUF559 domain-containing protein</fullName>
    </recommendedName>
</protein>
<accession>A0A4Y3WPL4</accession>
<sequence length="289" mass="31938">MSVDSLLARQAGVISREQAFRAGLSRDAIDHLVRRRRWTPLHPHVYLAAGHRLDDEVGVRGAVLWAGDGAVLSGCAAAWWHGLTDRAPAAARVTVPRHRTPRGRPAVEVRRRDLDPVDVTWVRGIAVTARPLTVLEASVELGGRFLDRALQRSVRFPAVYAAHRRNLGAQGSARAGQLLVAAADRSASETERLLVRLLRSSGARGWHRGFPASGLLIDIAFPDAMVAVEIDGWAWHTDAVRARADERRRSVLVRAGWTILRYTWHDLVERPAAVLAEIGSEVRRARHAR</sequence>
<evidence type="ECO:0000313" key="4">
    <source>
        <dbReference type="Proteomes" id="UP000320338"/>
    </source>
</evidence>
<name>A0A4Y3WPL4_9PSEU</name>
<organism evidence="3 4">
    <name type="scientific">Pseudonocardia hydrocarbonoxydans</name>
    <dbReference type="NCBI Taxonomy" id="76726"/>
    <lineage>
        <taxon>Bacteria</taxon>
        <taxon>Bacillati</taxon>
        <taxon>Actinomycetota</taxon>
        <taxon>Actinomycetes</taxon>
        <taxon>Pseudonocardiales</taxon>
        <taxon>Pseudonocardiaceae</taxon>
        <taxon>Pseudonocardia</taxon>
    </lineage>
</organism>
<dbReference type="InterPro" id="IPR018547">
    <property type="entry name" value="AbiEi_C"/>
</dbReference>
<evidence type="ECO:0000259" key="2">
    <source>
        <dbReference type="Pfam" id="PF18741"/>
    </source>
</evidence>
<dbReference type="InterPro" id="IPR049468">
    <property type="entry name" value="Restrct_endonuc-II-like_dom"/>
</dbReference>
<keyword evidence="4" id="KW-1185">Reference proteome</keyword>
<dbReference type="Pfam" id="PF18741">
    <property type="entry name" value="MTES_1575"/>
    <property type="match status" value="1"/>
</dbReference>
<evidence type="ECO:0008006" key="5">
    <source>
        <dbReference type="Google" id="ProtNLM"/>
    </source>
</evidence>
<dbReference type="Pfam" id="PF09407">
    <property type="entry name" value="AbiEi_1"/>
    <property type="match status" value="1"/>
</dbReference>
<evidence type="ECO:0000259" key="1">
    <source>
        <dbReference type="Pfam" id="PF09407"/>
    </source>
</evidence>
<proteinExistence type="predicted"/>
<dbReference type="Gene3D" id="3.40.960.10">
    <property type="entry name" value="VSR Endonuclease"/>
    <property type="match status" value="1"/>
</dbReference>
<dbReference type="OrthoDB" id="5243722at2"/>
<reference evidence="3 4" key="1">
    <citation type="submission" date="2019-06" db="EMBL/GenBank/DDBJ databases">
        <title>Whole genome shotgun sequence of Pseudonocardia hydrocarbonoxydans NBRC 14498.</title>
        <authorList>
            <person name="Hosoyama A."/>
            <person name="Uohara A."/>
            <person name="Ohji S."/>
            <person name="Ichikawa N."/>
        </authorList>
    </citation>
    <scope>NUCLEOTIDE SEQUENCE [LARGE SCALE GENOMIC DNA]</scope>
    <source>
        <strain evidence="3 4">NBRC 14498</strain>
    </source>
</reference>
<evidence type="ECO:0000313" key="3">
    <source>
        <dbReference type="EMBL" id="GEC20714.1"/>
    </source>
</evidence>
<dbReference type="SUPFAM" id="SSF52980">
    <property type="entry name" value="Restriction endonuclease-like"/>
    <property type="match status" value="1"/>
</dbReference>
<dbReference type="RefSeq" id="WP_141279250.1">
    <property type="nucleotide sequence ID" value="NZ_BAAARZ010000038.1"/>
</dbReference>
<dbReference type="InterPro" id="IPR011335">
    <property type="entry name" value="Restrct_endonuc-II-like"/>
</dbReference>
<comment type="caution">
    <text evidence="3">The sequence shown here is derived from an EMBL/GenBank/DDBJ whole genome shotgun (WGS) entry which is preliminary data.</text>
</comment>
<dbReference type="AlphaFoldDB" id="A0A4Y3WPL4"/>
<gene>
    <name evidence="3" type="ORF">PHY01_29970</name>
</gene>
<dbReference type="EMBL" id="BJNG01000022">
    <property type="protein sequence ID" value="GEC20714.1"/>
    <property type="molecule type" value="Genomic_DNA"/>
</dbReference>
<feature type="domain" description="Restriction endonuclease type II-like" evidence="2">
    <location>
        <begin position="194"/>
        <end position="279"/>
    </location>
</feature>
<dbReference type="Proteomes" id="UP000320338">
    <property type="component" value="Unassembled WGS sequence"/>
</dbReference>